<evidence type="ECO:0000313" key="14">
    <source>
        <dbReference type="EMBL" id="MFC3700713.1"/>
    </source>
</evidence>
<dbReference type="Proteomes" id="UP001595710">
    <property type="component" value="Unassembled WGS sequence"/>
</dbReference>
<comment type="subcellular location">
    <subcellularLocation>
        <location evidence="1">Membrane</location>
        <topology evidence="1">Multi-pass membrane protein</topology>
    </subcellularLocation>
</comment>
<feature type="transmembrane region" description="Helical" evidence="12">
    <location>
        <begin position="100"/>
        <end position="122"/>
    </location>
</feature>
<dbReference type="Gene3D" id="1.20.120.350">
    <property type="entry name" value="Voltage-gated potassium channels. Chain C"/>
    <property type="match status" value="1"/>
</dbReference>
<protein>
    <submittedName>
        <fullName evidence="14">Ion transporter</fullName>
    </submittedName>
</protein>
<evidence type="ECO:0000256" key="2">
    <source>
        <dbReference type="ARBA" id="ARBA00022448"/>
    </source>
</evidence>
<feature type="transmembrane region" description="Helical" evidence="12">
    <location>
        <begin position="166"/>
        <end position="187"/>
    </location>
</feature>
<dbReference type="PANTHER" id="PTHR11537">
    <property type="entry name" value="VOLTAGE-GATED POTASSIUM CHANNEL"/>
    <property type="match status" value="1"/>
</dbReference>
<dbReference type="Gene3D" id="1.10.287.70">
    <property type="match status" value="1"/>
</dbReference>
<accession>A0ABV7WQK4</accession>
<dbReference type="InterPro" id="IPR005821">
    <property type="entry name" value="Ion_trans_dom"/>
</dbReference>
<keyword evidence="11" id="KW-0407">Ion channel</keyword>
<evidence type="ECO:0000256" key="10">
    <source>
        <dbReference type="ARBA" id="ARBA00023136"/>
    </source>
</evidence>
<gene>
    <name evidence="14" type="ORF">ACFOND_03595</name>
</gene>
<dbReference type="InterPro" id="IPR028325">
    <property type="entry name" value="VG_K_chnl"/>
</dbReference>
<proteinExistence type="predicted"/>
<evidence type="ECO:0000256" key="4">
    <source>
        <dbReference type="ARBA" id="ARBA00022692"/>
    </source>
</evidence>
<dbReference type="Pfam" id="PF00520">
    <property type="entry name" value="Ion_trans"/>
    <property type="match status" value="1"/>
</dbReference>
<keyword evidence="9" id="KW-0406">Ion transport</keyword>
<organism evidence="14 15">
    <name type="scientific">Reinekea marina</name>
    <dbReference type="NCBI Taxonomy" id="1310421"/>
    <lineage>
        <taxon>Bacteria</taxon>
        <taxon>Pseudomonadati</taxon>
        <taxon>Pseudomonadota</taxon>
        <taxon>Gammaproteobacteria</taxon>
        <taxon>Oceanospirillales</taxon>
        <taxon>Saccharospirillaceae</taxon>
        <taxon>Reinekea</taxon>
    </lineage>
</organism>
<feature type="transmembrane region" description="Helical" evidence="12">
    <location>
        <begin position="43"/>
        <end position="62"/>
    </location>
</feature>
<evidence type="ECO:0000256" key="6">
    <source>
        <dbReference type="ARBA" id="ARBA00022882"/>
    </source>
</evidence>
<evidence type="ECO:0000256" key="12">
    <source>
        <dbReference type="SAM" id="Phobius"/>
    </source>
</evidence>
<evidence type="ECO:0000256" key="11">
    <source>
        <dbReference type="ARBA" id="ARBA00023303"/>
    </source>
</evidence>
<dbReference type="RefSeq" id="WP_290281095.1">
    <property type="nucleotide sequence ID" value="NZ_JAUFQI010000001.1"/>
</dbReference>
<sequence>MDELRTSKFHVLKSDTEPMAQWRITLNDVIFGAESKPGKTFDIILIIAILLSVSAVILESIVSINTPLGKNLYIVEWVFTIAFTVEYGLRLVCVRHPLKYALSFYGLIDLLSIIPTYLSLLVPGANSLLVIRIFRILRVFRILKLFHYIREAETLAEAMVAGRRKIIVFLYFICTLVVVFGCVMYLVEGSVNGFTSIPRSIYWAIVTMTTVGYGDLTPTTAFGQLIASMMMIIGYAVIAVPTGIYTAELSKAIVRKRDVRGCVGCGKNGHEVESDYCRYCGEKLPE</sequence>
<evidence type="ECO:0000256" key="5">
    <source>
        <dbReference type="ARBA" id="ARBA00022826"/>
    </source>
</evidence>
<keyword evidence="15" id="KW-1185">Reference proteome</keyword>
<feature type="transmembrane region" description="Helical" evidence="12">
    <location>
        <begin position="74"/>
        <end position="93"/>
    </location>
</feature>
<keyword evidence="3" id="KW-0633">Potassium transport</keyword>
<evidence type="ECO:0000256" key="1">
    <source>
        <dbReference type="ARBA" id="ARBA00004141"/>
    </source>
</evidence>
<evidence type="ECO:0000256" key="8">
    <source>
        <dbReference type="ARBA" id="ARBA00022989"/>
    </source>
</evidence>
<keyword evidence="8 12" id="KW-1133">Transmembrane helix</keyword>
<evidence type="ECO:0000259" key="13">
    <source>
        <dbReference type="Pfam" id="PF00520"/>
    </source>
</evidence>
<keyword evidence="10 12" id="KW-0472">Membrane</keyword>
<reference evidence="15" key="1">
    <citation type="journal article" date="2019" name="Int. J. Syst. Evol. Microbiol.">
        <title>The Global Catalogue of Microorganisms (GCM) 10K type strain sequencing project: providing services to taxonomists for standard genome sequencing and annotation.</title>
        <authorList>
            <consortium name="The Broad Institute Genomics Platform"/>
            <consortium name="The Broad Institute Genome Sequencing Center for Infectious Disease"/>
            <person name="Wu L."/>
            <person name="Ma J."/>
        </authorList>
    </citation>
    <scope>NUCLEOTIDE SEQUENCE [LARGE SCALE GENOMIC DNA]</scope>
    <source>
        <strain evidence="15">CECT 8288</strain>
    </source>
</reference>
<feature type="transmembrane region" description="Helical" evidence="12">
    <location>
        <begin position="225"/>
        <end position="247"/>
    </location>
</feature>
<dbReference type="PRINTS" id="PR00169">
    <property type="entry name" value="KCHANNEL"/>
</dbReference>
<keyword evidence="2" id="KW-0813">Transport</keyword>
<evidence type="ECO:0000256" key="3">
    <source>
        <dbReference type="ARBA" id="ARBA00022538"/>
    </source>
</evidence>
<evidence type="ECO:0000256" key="9">
    <source>
        <dbReference type="ARBA" id="ARBA00023065"/>
    </source>
</evidence>
<name>A0ABV7WQK4_9GAMM</name>
<dbReference type="InterPro" id="IPR027359">
    <property type="entry name" value="Volt_channel_dom_sf"/>
</dbReference>
<evidence type="ECO:0000256" key="7">
    <source>
        <dbReference type="ARBA" id="ARBA00022958"/>
    </source>
</evidence>
<keyword evidence="6" id="KW-0851">Voltage-gated channel</keyword>
<dbReference type="EMBL" id="JBHRYN010000006">
    <property type="protein sequence ID" value="MFC3700713.1"/>
    <property type="molecule type" value="Genomic_DNA"/>
</dbReference>
<keyword evidence="7" id="KW-0630">Potassium</keyword>
<evidence type="ECO:0000313" key="15">
    <source>
        <dbReference type="Proteomes" id="UP001595710"/>
    </source>
</evidence>
<dbReference type="SUPFAM" id="SSF81324">
    <property type="entry name" value="Voltage-gated potassium channels"/>
    <property type="match status" value="1"/>
</dbReference>
<comment type="caution">
    <text evidence="14">The sequence shown here is derived from an EMBL/GenBank/DDBJ whole genome shotgun (WGS) entry which is preliminary data.</text>
</comment>
<dbReference type="PANTHER" id="PTHR11537:SF254">
    <property type="entry name" value="POTASSIUM VOLTAGE-GATED CHANNEL PROTEIN SHAB"/>
    <property type="match status" value="1"/>
</dbReference>
<keyword evidence="5" id="KW-0631">Potassium channel</keyword>
<feature type="domain" description="Ion transport" evidence="13">
    <location>
        <begin position="39"/>
        <end position="251"/>
    </location>
</feature>
<keyword evidence="4 12" id="KW-0812">Transmembrane</keyword>